<comment type="caution">
    <text evidence="2">The sequence shown here is derived from an EMBL/GenBank/DDBJ whole genome shotgun (WGS) entry which is preliminary data.</text>
</comment>
<feature type="transmembrane region" description="Helical" evidence="1">
    <location>
        <begin position="70"/>
        <end position="88"/>
    </location>
</feature>
<sequence>MTAWAAVFVAQFGGRAPFHDDFFDLSLRLSRTPPTWAELWVPLNEHRLVLPRLVEWSVAQATGTGLRNQMAVNLALVSASAFAFIVAARGLRGSTAWADALFPLVLLSVGHYESLLWAVQINFYLPLLVQTLAMVGLAGAGERPSACRVGGIAVAAAALVLCGMQGVVTGLALAVWLTYVGYRELRKSGFTRAAGVAFAGAVVTFGMVAVILASYTPVTSTVPPRFGAATLRHFAHTLAIAWGPVAEDCRWAVPVRWPSPLGVATGVVVLLTVVRLLPALRDDRDRPAAVGLLGIGASLVAVAAALAYSRLGPLGGLVSNRYVTLMAPLVCWCYLTWVRFGAGRPVGELVTGGLFLTAVAVAWPNAVAGYAVARPQHLTHANIERDIYRGMPASFLAESYTWFLSPNNPPAVIPGLELLRENGVTPFQRIQPEPQITDVPSTWRTDGFPPGTNGWYETTGDVPYLFLTVRKTSPELITGVRITYSIEGTASRVSGAVSYRYRGPDGQTGNVTLPVFFDAGRGLEKRLWFGDGVDQFTILVNGPVRFSVDRVTGFEAKEAPRP</sequence>
<evidence type="ECO:0000313" key="2">
    <source>
        <dbReference type="EMBL" id="OWK45269.1"/>
    </source>
</evidence>
<protein>
    <submittedName>
        <fullName evidence="2">Uncharacterized protein</fullName>
    </submittedName>
</protein>
<feature type="transmembrane region" description="Helical" evidence="1">
    <location>
        <begin position="152"/>
        <end position="182"/>
    </location>
</feature>
<gene>
    <name evidence="2" type="ORF">FRUB_01600</name>
</gene>
<dbReference type="EMBL" id="NIDE01000002">
    <property type="protein sequence ID" value="OWK45269.1"/>
    <property type="molecule type" value="Genomic_DNA"/>
</dbReference>
<organism evidence="2 3">
    <name type="scientific">Fimbriiglobus ruber</name>
    <dbReference type="NCBI Taxonomy" id="1908690"/>
    <lineage>
        <taxon>Bacteria</taxon>
        <taxon>Pseudomonadati</taxon>
        <taxon>Planctomycetota</taxon>
        <taxon>Planctomycetia</taxon>
        <taxon>Gemmatales</taxon>
        <taxon>Gemmataceae</taxon>
        <taxon>Fimbriiglobus</taxon>
    </lineage>
</organism>
<feature type="transmembrane region" description="Helical" evidence="1">
    <location>
        <begin position="257"/>
        <end position="277"/>
    </location>
</feature>
<keyword evidence="3" id="KW-1185">Reference proteome</keyword>
<name>A0A225E6Y9_9BACT</name>
<feature type="transmembrane region" description="Helical" evidence="1">
    <location>
        <begin position="320"/>
        <end position="337"/>
    </location>
</feature>
<proteinExistence type="predicted"/>
<keyword evidence="1" id="KW-1133">Transmembrane helix</keyword>
<evidence type="ECO:0000313" key="3">
    <source>
        <dbReference type="Proteomes" id="UP000214646"/>
    </source>
</evidence>
<feature type="transmembrane region" description="Helical" evidence="1">
    <location>
        <begin position="289"/>
        <end position="308"/>
    </location>
</feature>
<feature type="transmembrane region" description="Helical" evidence="1">
    <location>
        <begin position="123"/>
        <end position="140"/>
    </location>
</feature>
<evidence type="ECO:0000256" key="1">
    <source>
        <dbReference type="SAM" id="Phobius"/>
    </source>
</evidence>
<keyword evidence="1" id="KW-0472">Membrane</keyword>
<feature type="transmembrane region" description="Helical" evidence="1">
    <location>
        <begin position="349"/>
        <end position="373"/>
    </location>
</feature>
<accession>A0A225E6Y9</accession>
<keyword evidence="1" id="KW-0812">Transmembrane</keyword>
<dbReference type="Proteomes" id="UP000214646">
    <property type="component" value="Unassembled WGS sequence"/>
</dbReference>
<reference evidence="3" key="1">
    <citation type="submission" date="2017-06" db="EMBL/GenBank/DDBJ databases">
        <title>Genome analysis of Fimbriiglobus ruber SP5, the first member of the order Planctomycetales with confirmed chitinolytic capability.</title>
        <authorList>
            <person name="Ravin N.V."/>
            <person name="Rakitin A.L."/>
            <person name="Ivanova A.A."/>
            <person name="Beletsky A.V."/>
            <person name="Kulichevskaya I.S."/>
            <person name="Mardanov A.V."/>
            <person name="Dedysh S.N."/>
        </authorList>
    </citation>
    <scope>NUCLEOTIDE SEQUENCE [LARGE SCALE GENOMIC DNA]</scope>
    <source>
        <strain evidence="3">SP5</strain>
    </source>
</reference>
<feature type="transmembrane region" description="Helical" evidence="1">
    <location>
        <begin position="194"/>
        <end position="215"/>
    </location>
</feature>
<dbReference type="AlphaFoldDB" id="A0A225E6Y9"/>